<evidence type="ECO:0000256" key="9">
    <source>
        <dbReference type="PROSITE-ProRule" id="PRU00450"/>
    </source>
</evidence>
<evidence type="ECO:0000256" key="1">
    <source>
        <dbReference type="ARBA" id="ARBA00012493"/>
    </source>
</evidence>
<dbReference type="InterPro" id="IPR002156">
    <property type="entry name" value="RNaseH_domain"/>
</dbReference>
<evidence type="ECO:0000313" key="14">
    <source>
        <dbReference type="EMBL" id="TRZ18552.1"/>
    </source>
</evidence>
<dbReference type="InterPro" id="IPR012337">
    <property type="entry name" value="RNaseH-like_sf"/>
</dbReference>
<dbReference type="Pfam" id="PF02022">
    <property type="entry name" value="Integrase_Zn"/>
    <property type="match status" value="1"/>
</dbReference>
<dbReference type="PROSITE" id="PS50879">
    <property type="entry name" value="RNASE_H_1"/>
    <property type="match status" value="1"/>
</dbReference>
<keyword evidence="9" id="KW-0862">Zinc</keyword>
<keyword evidence="6" id="KW-0255">Endonuclease</keyword>
<feature type="domain" description="Integrase catalytic" evidence="13">
    <location>
        <begin position="533"/>
        <end position="632"/>
    </location>
</feature>
<evidence type="ECO:0000256" key="10">
    <source>
        <dbReference type="SAM" id="MobiDB-lite"/>
    </source>
</evidence>
<keyword evidence="4" id="KW-0540">Nuclease</keyword>
<dbReference type="GO" id="GO:0035613">
    <property type="term" value="F:RNA stem-loop binding"/>
    <property type="evidence" value="ECO:0007669"/>
    <property type="project" value="TreeGrafter"/>
</dbReference>
<dbReference type="InterPro" id="IPR008981">
    <property type="entry name" value="FMuLV_rcpt-bd"/>
</dbReference>
<evidence type="ECO:0000256" key="6">
    <source>
        <dbReference type="ARBA" id="ARBA00022759"/>
    </source>
</evidence>
<dbReference type="Gene3D" id="1.10.1200.30">
    <property type="match status" value="1"/>
</dbReference>
<evidence type="ECO:0000256" key="2">
    <source>
        <dbReference type="ARBA" id="ARBA00022679"/>
    </source>
</evidence>
<feature type="domain" description="RNase H type-1" evidence="12">
    <location>
        <begin position="355"/>
        <end position="486"/>
    </location>
</feature>
<dbReference type="Gene3D" id="1.10.10.200">
    <property type="match status" value="1"/>
</dbReference>
<dbReference type="GO" id="GO:0016032">
    <property type="term" value="P:viral process"/>
    <property type="evidence" value="ECO:0007669"/>
    <property type="project" value="InterPro"/>
</dbReference>
<evidence type="ECO:0000256" key="8">
    <source>
        <dbReference type="ARBA" id="ARBA00022918"/>
    </source>
</evidence>
<keyword evidence="2" id="KW-0808">Transferase</keyword>
<keyword evidence="7" id="KW-0378">Hydrolase</keyword>
<keyword evidence="3" id="KW-0548">Nucleotidyltransferase</keyword>
<dbReference type="PANTHER" id="PTHR41694:SF3">
    <property type="entry name" value="RNA-DIRECTED DNA POLYMERASE-RELATED"/>
    <property type="match status" value="1"/>
</dbReference>
<evidence type="ECO:0000259" key="12">
    <source>
        <dbReference type="PROSITE" id="PS50879"/>
    </source>
</evidence>
<name>A0A8K1GHH4_9PASS</name>
<dbReference type="InterPro" id="IPR036397">
    <property type="entry name" value="RNaseH_sf"/>
</dbReference>
<evidence type="ECO:0000313" key="15">
    <source>
        <dbReference type="Proteomes" id="UP000796761"/>
    </source>
</evidence>
<dbReference type="InterPro" id="IPR017856">
    <property type="entry name" value="Integrase-like_N"/>
</dbReference>
<comment type="caution">
    <text evidence="14">The sequence shown here is derived from an EMBL/GenBank/DDBJ whole genome shotgun (WGS) entry which is preliminary data.</text>
</comment>
<dbReference type="SUPFAM" id="SSF49830">
    <property type="entry name" value="ENV polyprotein, receptor-binding domain"/>
    <property type="match status" value="1"/>
</dbReference>
<keyword evidence="15" id="KW-1185">Reference proteome</keyword>
<dbReference type="Gene3D" id="3.30.420.10">
    <property type="entry name" value="Ribonuclease H-like superfamily/Ribonuclease H"/>
    <property type="match status" value="2"/>
</dbReference>
<dbReference type="InterPro" id="IPR008919">
    <property type="entry name" value="Retrov_capsid_N"/>
</dbReference>
<feature type="region of interest" description="Disordered" evidence="10">
    <location>
        <begin position="1"/>
        <end position="62"/>
    </location>
</feature>
<dbReference type="InterPro" id="IPR008916">
    <property type="entry name" value="Retrov_capsid_C"/>
</dbReference>
<evidence type="ECO:0000256" key="3">
    <source>
        <dbReference type="ARBA" id="ARBA00022695"/>
    </source>
</evidence>
<dbReference type="GO" id="GO:0008270">
    <property type="term" value="F:zinc ion binding"/>
    <property type="evidence" value="ECO:0007669"/>
    <property type="project" value="UniProtKB-KW"/>
</dbReference>
<dbReference type="Gene3D" id="3.90.310.10">
    <property type="entry name" value="ENV polyprotein, receptor-binding domain"/>
    <property type="match status" value="1"/>
</dbReference>
<dbReference type="EC" id="2.7.7.49" evidence="1"/>
<dbReference type="InterPro" id="IPR018154">
    <property type="entry name" value="TLV/ENV_coat_polyprotein"/>
</dbReference>
<dbReference type="AlphaFoldDB" id="A0A8K1GHH4"/>
<dbReference type="GO" id="GO:0015074">
    <property type="term" value="P:DNA integration"/>
    <property type="evidence" value="ECO:0007669"/>
    <property type="project" value="InterPro"/>
</dbReference>
<dbReference type="Pfam" id="PF00429">
    <property type="entry name" value="TLV_coat"/>
    <property type="match status" value="1"/>
</dbReference>
<dbReference type="Pfam" id="PF00665">
    <property type="entry name" value="rve"/>
    <property type="match status" value="1"/>
</dbReference>
<proteinExistence type="predicted"/>
<reference evidence="14" key="1">
    <citation type="submission" date="2019-04" db="EMBL/GenBank/DDBJ databases">
        <title>Genome assembly of Zosterops borbonicus 15179.</title>
        <authorList>
            <person name="Leroy T."/>
            <person name="Anselmetti Y."/>
            <person name="Tilak M.-K."/>
            <person name="Nabholz B."/>
        </authorList>
    </citation>
    <scope>NUCLEOTIDE SEQUENCE</scope>
    <source>
        <strain evidence="14">HGM_15179</strain>
        <tissue evidence="14">Muscle</tissue>
    </source>
</reference>
<evidence type="ECO:0000256" key="5">
    <source>
        <dbReference type="ARBA" id="ARBA00022723"/>
    </source>
</evidence>
<dbReference type="Pfam" id="PF00075">
    <property type="entry name" value="RNase_H"/>
    <property type="match status" value="1"/>
</dbReference>
<evidence type="ECO:0000256" key="7">
    <source>
        <dbReference type="ARBA" id="ARBA00022801"/>
    </source>
</evidence>
<dbReference type="InterPro" id="IPR001584">
    <property type="entry name" value="Integrase_cat-core"/>
</dbReference>
<dbReference type="SUPFAM" id="SSF53098">
    <property type="entry name" value="Ribonuclease H-like"/>
    <property type="match status" value="2"/>
</dbReference>
<keyword evidence="9" id="KW-0863">Zinc-finger</keyword>
<protein>
    <recommendedName>
        <fullName evidence="1">RNA-directed DNA polymerase</fullName>
        <ecNumber evidence="1">2.7.7.49</ecNumber>
    </recommendedName>
</protein>
<dbReference type="GO" id="GO:0004523">
    <property type="term" value="F:RNA-DNA hybrid ribonuclease activity"/>
    <property type="evidence" value="ECO:0007669"/>
    <property type="project" value="InterPro"/>
</dbReference>
<keyword evidence="5" id="KW-0479">Metal-binding</keyword>
<dbReference type="SUPFAM" id="SSF47943">
    <property type="entry name" value="Retrovirus capsid protein, N-terminal core domain"/>
    <property type="match status" value="1"/>
</dbReference>
<dbReference type="Proteomes" id="UP000796761">
    <property type="component" value="Unassembled WGS sequence"/>
</dbReference>
<feature type="compositionally biased region" description="Basic and acidic residues" evidence="10">
    <location>
        <begin position="17"/>
        <end position="32"/>
    </location>
</feature>
<dbReference type="OrthoDB" id="9306952at2759"/>
<dbReference type="InterPro" id="IPR003308">
    <property type="entry name" value="Integrase_Zn-bd_dom_N"/>
</dbReference>
<accession>A0A8K1GHH4</accession>
<dbReference type="GO" id="GO:0003964">
    <property type="term" value="F:RNA-directed DNA polymerase activity"/>
    <property type="evidence" value="ECO:0007669"/>
    <property type="project" value="UniProtKB-KW"/>
</dbReference>
<evidence type="ECO:0000259" key="13">
    <source>
        <dbReference type="PROSITE" id="PS50994"/>
    </source>
</evidence>
<feature type="domain" description="Integrase-type" evidence="11">
    <location>
        <begin position="485"/>
        <end position="526"/>
    </location>
</feature>
<dbReference type="PROSITE" id="PS50994">
    <property type="entry name" value="INTEGRASE"/>
    <property type="match status" value="1"/>
</dbReference>
<dbReference type="EMBL" id="SWJQ01000219">
    <property type="protein sequence ID" value="TRZ18552.1"/>
    <property type="molecule type" value="Genomic_DNA"/>
</dbReference>
<sequence length="1026" mass="114384">MESLGKSEEEFEQALKPVRDERWREFRHKEQRPSCGRSDSDSDSELDVDSTPAPFTKITGPPTWHLNRKDTFKPMHLTDWKKVQTALADLPETAARIFPVKRLDNILPTHSLVSPKDVQAVAKAIAEKGINFAMVSTLIDGLFGNDDMLPFDIKQTCRMIFDGVGMIVFKQEWEDNLEKILTKVSGDEHPLRNSSLQRLMGRDPQMVSPQAQAQDLRASEIAATTHATREAIRTACRILAKPSPWTIIRQTESECFTAFVDHLQAAIDASDLPSEVKGPVLEGCLRQQCNQSTKELLREGWVHHSVSVLFGGTVLHNLALALFGFGELCYAAKPPWIQLLAILDIDLPPKVVDRPLPGPTVFTDASSTTSTVAVVWQEQGRWQCVKMTDQSLSVQLLEASAIVLACNLFRTEHLNIVTDSMFAAKLCQAMSHPGVSISPAALMIEEALHSRQGTITVIHINSHNPIKGYFQPGNDKADAAAKGLWTLQDARQLHEFLHIGAKALAKRCGISMSDTKHVMATSPHCQKSPLWSGGINPRGLKASEIWQTDFTLCQLLKPRAWLAVTVDTFSGMIVGTQHAKANSKATIQHWLSAMAWLGVPKQIKTDNGTHFVSKTTQEFATKWGIVLKSSVKLPVLLLHLCILLPSVHLSVGHHPYQPYVWTFRNFITSAVIGQSETNSPAWTVCLTDIFTNDRSGKNTGPIKVGTYWCPSNSPGKSYCIYPGYWFCGYWGCETIVTGNRWKPPKEDEFLKVTGWPSSCISRSTYQGRPPGNCTHLTVTVLQPQDPTWALGRLWSVYKSYDPFTGLDSYDRGTVVQIIKSPLHKQYIAVGPNELMTSQKERPLATTAKPSPVQAISRPETPSQCLFTRMLYAAFMSHNASHPNLTRSCWLCYDSKPPFYEGIGFDKMFNYSKELSPKQCKWDTPRKGITLGMVSGYRICIGSQSLATQNRRLCNISVPLNKKQEWVIPAPGSIWACHTTGITPCVSIKHFNVSNDFCVEVIVISRILYHTNDEVMLHFGTELHLAK</sequence>
<evidence type="ECO:0000256" key="4">
    <source>
        <dbReference type="ARBA" id="ARBA00022722"/>
    </source>
</evidence>
<keyword evidence="8" id="KW-0695">RNA-directed DNA polymerase</keyword>
<evidence type="ECO:0000259" key="11">
    <source>
        <dbReference type="PROSITE" id="PS50876"/>
    </source>
</evidence>
<dbReference type="SUPFAM" id="SSF47353">
    <property type="entry name" value="Retrovirus capsid dimerization domain-like"/>
    <property type="match status" value="1"/>
</dbReference>
<gene>
    <name evidence="14" type="ORF">HGM15179_008556</name>
</gene>
<dbReference type="PROSITE" id="PS50876">
    <property type="entry name" value="ZF_INTEGRASE"/>
    <property type="match status" value="1"/>
</dbReference>
<organism evidence="14 15">
    <name type="scientific">Zosterops borbonicus</name>
    <dbReference type="NCBI Taxonomy" id="364589"/>
    <lineage>
        <taxon>Eukaryota</taxon>
        <taxon>Metazoa</taxon>
        <taxon>Chordata</taxon>
        <taxon>Craniata</taxon>
        <taxon>Vertebrata</taxon>
        <taxon>Euteleostomi</taxon>
        <taxon>Archelosauria</taxon>
        <taxon>Archosauria</taxon>
        <taxon>Dinosauria</taxon>
        <taxon>Saurischia</taxon>
        <taxon>Theropoda</taxon>
        <taxon>Coelurosauria</taxon>
        <taxon>Aves</taxon>
        <taxon>Neognathae</taxon>
        <taxon>Neoaves</taxon>
        <taxon>Telluraves</taxon>
        <taxon>Australaves</taxon>
        <taxon>Passeriformes</taxon>
        <taxon>Sylvioidea</taxon>
        <taxon>Zosteropidae</taxon>
        <taxon>Zosterops</taxon>
    </lineage>
</organism>
<dbReference type="Pfam" id="PF00607">
    <property type="entry name" value="Gag_p24"/>
    <property type="match status" value="1"/>
</dbReference>
<dbReference type="PANTHER" id="PTHR41694">
    <property type="entry name" value="ENDOGENOUS RETROVIRUS GROUP K MEMBER POL PROTEIN"/>
    <property type="match status" value="1"/>
</dbReference>
<dbReference type="Gene3D" id="1.10.375.10">
    <property type="entry name" value="Human Immunodeficiency Virus Type 1 Capsid Protein"/>
    <property type="match status" value="1"/>
</dbReference>
<dbReference type="SUPFAM" id="SSF46919">
    <property type="entry name" value="N-terminal Zn binding domain of HIV integrase"/>
    <property type="match status" value="1"/>
</dbReference>